<organism evidence="2 3">
    <name type="scientific">Aspergillus tanneri</name>
    <dbReference type="NCBI Taxonomy" id="1220188"/>
    <lineage>
        <taxon>Eukaryota</taxon>
        <taxon>Fungi</taxon>
        <taxon>Dikarya</taxon>
        <taxon>Ascomycota</taxon>
        <taxon>Pezizomycotina</taxon>
        <taxon>Eurotiomycetes</taxon>
        <taxon>Eurotiomycetidae</taxon>
        <taxon>Eurotiales</taxon>
        <taxon>Aspergillaceae</taxon>
        <taxon>Aspergillus</taxon>
        <taxon>Aspergillus subgen. Circumdati</taxon>
    </lineage>
</organism>
<reference evidence="2 3" key="1">
    <citation type="submission" date="2019-08" db="EMBL/GenBank/DDBJ databases">
        <title>The genome sequence of a newly discovered highly antifungal drug resistant Aspergillus species, Aspergillus tanneri NIH 1004.</title>
        <authorList>
            <person name="Mounaud S."/>
            <person name="Singh I."/>
            <person name="Joardar V."/>
            <person name="Pakala S."/>
            <person name="Pakala S."/>
            <person name="Venepally P."/>
            <person name="Chung J.K."/>
            <person name="Losada L."/>
            <person name="Nierman W.C."/>
        </authorList>
    </citation>
    <scope>NUCLEOTIDE SEQUENCE [LARGE SCALE GENOMIC DNA]</scope>
    <source>
        <strain evidence="2 3">NIH1004</strain>
    </source>
</reference>
<evidence type="ECO:0000313" key="2">
    <source>
        <dbReference type="EMBL" id="KAA8651577.1"/>
    </source>
</evidence>
<evidence type="ECO:0000313" key="3">
    <source>
        <dbReference type="Proteomes" id="UP000324241"/>
    </source>
</evidence>
<dbReference type="Proteomes" id="UP000324241">
    <property type="component" value="Unassembled WGS sequence"/>
</dbReference>
<dbReference type="EMBL" id="QUQM01000002">
    <property type="protein sequence ID" value="KAA8651577.1"/>
    <property type="molecule type" value="Genomic_DNA"/>
</dbReference>
<accession>A0A5M9NAL4</accession>
<comment type="caution">
    <text evidence="2">The sequence shown here is derived from an EMBL/GenBank/DDBJ whole genome shotgun (WGS) entry which is preliminary data.</text>
</comment>
<feature type="region of interest" description="Disordered" evidence="1">
    <location>
        <begin position="1"/>
        <end position="20"/>
    </location>
</feature>
<dbReference type="RefSeq" id="XP_033430938.1">
    <property type="nucleotide sequence ID" value="XM_033565181.1"/>
</dbReference>
<name>A0A5M9NAL4_9EURO</name>
<gene>
    <name evidence="2" type="ORF">ATNIH1004_000467</name>
</gene>
<protein>
    <submittedName>
        <fullName evidence="2">Uncharacterized protein</fullName>
    </submittedName>
</protein>
<dbReference type="GeneID" id="54323169"/>
<proteinExistence type="predicted"/>
<sequence length="90" mass="10026">MVNGYGSRRVATANRRPDARDEIPIVRRAKSLNPSKSAIFCFARRFSLAQDFVRVLPDSPFGGRKTDTTESEVLLGPEYLRALPSSKGKE</sequence>
<evidence type="ECO:0000256" key="1">
    <source>
        <dbReference type="SAM" id="MobiDB-lite"/>
    </source>
</evidence>
<dbReference type="AlphaFoldDB" id="A0A5M9NAL4"/>